<organism evidence="1 2">
    <name type="scientific">Bifidobacterium catenulatum DSM 16992 = JCM 1194 = LMG 11043</name>
    <dbReference type="NCBI Taxonomy" id="566552"/>
    <lineage>
        <taxon>Bacteria</taxon>
        <taxon>Bacillati</taxon>
        <taxon>Actinomycetota</taxon>
        <taxon>Actinomycetes</taxon>
        <taxon>Bifidobacteriales</taxon>
        <taxon>Bifidobacteriaceae</taxon>
        <taxon>Bifidobacterium</taxon>
    </lineage>
</organism>
<protein>
    <submittedName>
        <fullName evidence="1">Uncharacterized protein</fullName>
    </submittedName>
</protein>
<dbReference type="Proteomes" id="UP000003882">
    <property type="component" value="Unassembled WGS sequence"/>
</dbReference>
<evidence type="ECO:0000313" key="1">
    <source>
        <dbReference type="EMBL" id="EEB22456.1"/>
    </source>
</evidence>
<gene>
    <name evidence="1" type="ORF">BIFCAT_00090</name>
</gene>
<proteinExistence type="predicted"/>
<sequence length="50" mass="6217">MLSTVCDSADCRRWLRRSPAEYDFPYMWQIRSVEKCDFPYMWQFSENKSR</sequence>
<name>B6XS85_9BIFI</name>
<evidence type="ECO:0000313" key="2">
    <source>
        <dbReference type="Proteomes" id="UP000003882"/>
    </source>
</evidence>
<reference evidence="1 2" key="2">
    <citation type="submission" date="2008-10" db="EMBL/GenBank/DDBJ databases">
        <authorList>
            <person name="Fulton L."/>
            <person name="Clifton S."/>
            <person name="Fulton B."/>
            <person name="Xu J."/>
            <person name="Minx P."/>
            <person name="Pepin K.H."/>
            <person name="Johnson M."/>
            <person name="Bhonagiri V."/>
            <person name="Nash W.E."/>
            <person name="Mardis E.R."/>
            <person name="Wilson R.K."/>
        </authorList>
    </citation>
    <scope>NUCLEOTIDE SEQUENCE [LARGE SCALE GENOMIC DNA]</scope>
    <source>
        <strain evidence="1 2">DSM 16992</strain>
    </source>
</reference>
<dbReference type="AlphaFoldDB" id="B6XS85"/>
<reference evidence="1 2" key="1">
    <citation type="submission" date="2008-10" db="EMBL/GenBank/DDBJ databases">
        <title>Draft genome sequence of Bifidobacterium catenulatum (DSM 16992).</title>
        <authorList>
            <person name="Sudarsanam P."/>
            <person name="Ley R."/>
            <person name="Guruge J."/>
            <person name="Turnbaugh P.J."/>
            <person name="Mahowald M."/>
            <person name="Liep D."/>
            <person name="Gordon J."/>
        </authorList>
    </citation>
    <scope>NUCLEOTIDE SEQUENCE [LARGE SCALE GENOMIC DNA]</scope>
    <source>
        <strain evidence="1 2">DSM 16992</strain>
    </source>
</reference>
<comment type="caution">
    <text evidence="1">The sequence shown here is derived from an EMBL/GenBank/DDBJ whole genome shotgun (WGS) entry which is preliminary data.</text>
</comment>
<accession>B6XS85</accession>
<dbReference type="EMBL" id="ABXY01000001">
    <property type="protein sequence ID" value="EEB22456.1"/>
    <property type="molecule type" value="Genomic_DNA"/>
</dbReference>